<reference evidence="11 12" key="1">
    <citation type="submission" date="2022-11" db="EMBL/GenBank/DDBJ databases">
        <title>Spartinivicinus poritis sp. nov., isolated from scleractinian coral Porites lutea.</title>
        <authorList>
            <person name="Zhang G."/>
            <person name="Cai L."/>
            <person name="Wei Q."/>
        </authorList>
    </citation>
    <scope>NUCLEOTIDE SEQUENCE [LARGE SCALE GENOMIC DNA]</scope>
    <source>
        <strain evidence="11 12">A2-2</strain>
    </source>
</reference>
<evidence type="ECO:0000313" key="11">
    <source>
        <dbReference type="EMBL" id="MDE1461545.1"/>
    </source>
</evidence>
<keyword evidence="7 8" id="KW-0131">Cell cycle</keyword>
<dbReference type="Proteomes" id="UP001528823">
    <property type="component" value="Unassembled WGS sequence"/>
</dbReference>
<evidence type="ECO:0000256" key="9">
    <source>
        <dbReference type="RuleBase" id="RU003612"/>
    </source>
</evidence>
<sequence length="348" mass="38251">MDIGLRESLIIIGMIVIAGILFDGYRRMKVNRRRARDLSLGMGAGLQNDVDDFNNELPNGGARVVAQGDQPVMLDDEVIPVAEETVAPEPPLISTPVVAEKTDKVTPLQQYKTAKVSWGSNSSTTNKKAPTTKPVIASDAEADDDVLIADKTDHYTTPVTKPTAARVINKNTSKQKTTKRAPVKTVKKEPATTAVDQSNQSIAEEVIIINVVAKTEEGFVGSELLHALLANGLKFGEMQIFHRHEQPDGNGCVLFSAANGVEPGYFDLASMEQLQTSVLSLFMSLPGPPEPMKAFEEMAMAAYYLSRSLQGELKDEQHSVMTQQTLEHCRQRIMDYERRVLVRKQSVQ</sequence>
<dbReference type="InterPro" id="IPR011919">
    <property type="entry name" value="Cell_div_ZipA"/>
</dbReference>
<organism evidence="11 12">
    <name type="scientific">Spartinivicinus poritis</name>
    <dbReference type="NCBI Taxonomy" id="2994640"/>
    <lineage>
        <taxon>Bacteria</taxon>
        <taxon>Pseudomonadati</taxon>
        <taxon>Pseudomonadota</taxon>
        <taxon>Gammaproteobacteria</taxon>
        <taxon>Oceanospirillales</taxon>
        <taxon>Zooshikellaceae</taxon>
        <taxon>Spartinivicinus</taxon>
    </lineage>
</organism>
<dbReference type="InterPro" id="IPR036765">
    <property type="entry name" value="ZipA_FtsZ-bd_C_sf"/>
</dbReference>
<dbReference type="PANTHER" id="PTHR38685:SF1">
    <property type="entry name" value="CELL DIVISION PROTEIN ZIPA"/>
    <property type="match status" value="1"/>
</dbReference>
<comment type="subunit">
    <text evidence="8">Interacts with FtsZ via their C-terminal domains.</text>
</comment>
<dbReference type="Gene3D" id="3.30.1400.10">
    <property type="entry name" value="ZipA, C-terminal FtsZ-binding domain"/>
    <property type="match status" value="1"/>
</dbReference>
<evidence type="ECO:0000256" key="4">
    <source>
        <dbReference type="ARBA" id="ARBA00022692"/>
    </source>
</evidence>
<keyword evidence="6 8" id="KW-0472">Membrane</keyword>
<evidence type="ECO:0000256" key="1">
    <source>
        <dbReference type="ARBA" id="ARBA00022475"/>
    </source>
</evidence>
<evidence type="ECO:0000256" key="6">
    <source>
        <dbReference type="ARBA" id="ARBA00023136"/>
    </source>
</evidence>
<feature type="transmembrane region" description="Helical" evidence="8">
    <location>
        <begin position="6"/>
        <end position="25"/>
    </location>
</feature>
<evidence type="ECO:0000256" key="7">
    <source>
        <dbReference type="ARBA" id="ARBA00023306"/>
    </source>
</evidence>
<comment type="caution">
    <text evidence="11">The sequence shown here is derived from an EMBL/GenBank/DDBJ whole genome shotgun (WGS) entry which is preliminary data.</text>
</comment>
<comment type="function">
    <text evidence="8 9">Essential cell division protein that stabilizes the FtsZ protofilaments by cross-linking them and that serves as a cytoplasmic membrane anchor for the Z ring. Also required for the recruitment to the septal ring of downstream cell division proteins.</text>
</comment>
<keyword evidence="12" id="KW-1185">Reference proteome</keyword>
<feature type="domain" description="ZipA C-terminal FtsZ-binding" evidence="10">
    <location>
        <begin position="203"/>
        <end position="333"/>
    </location>
</feature>
<keyword evidence="4 8" id="KW-0812">Transmembrane</keyword>
<dbReference type="RefSeq" id="WP_274687907.1">
    <property type="nucleotide sequence ID" value="NZ_JAPMOU010000005.1"/>
</dbReference>
<evidence type="ECO:0000256" key="3">
    <source>
        <dbReference type="ARBA" id="ARBA00022618"/>
    </source>
</evidence>
<accession>A0ABT5U5B1</accession>
<dbReference type="InterPro" id="IPR007449">
    <property type="entry name" value="ZipA_FtsZ-bd_C"/>
</dbReference>
<evidence type="ECO:0000256" key="8">
    <source>
        <dbReference type="HAMAP-Rule" id="MF_00509"/>
    </source>
</evidence>
<name>A0ABT5U5B1_9GAMM</name>
<dbReference type="GO" id="GO:0051301">
    <property type="term" value="P:cell division"/>
    <property type="evidence" value="ECO:0007669"/>
    <property type="project" value="UniProtKB-KW"/>
</dbReference>
<dbReference type="EMBL" id="JAPMOU010000005">
    <property type="protein sequence ID" value="MDE1461545.1"/>
    <property type="molecule type" value="Genomic_DNA"/>
</dbReference>
<dbReference type="SUPFAM" id="SSF64383">
    <property type="entry name" value="Cell-division protein ZipA, C-terminal domain"/>
    <property type="match status" value="1"/>
</dbReference>
<evidence type="ECO:0000256" key="5">
    <source>
        <dbReference type="ARBA" id="ARBA00022989"/>
    </source>
</evidence>
<evidence type="ECO:0000259" key="10">
    <source>
        <dbReference type="SMART" id="SM00771"/>
    </source>
</evidence>
<dbReference type="Pfam" id="PF04354">
    <property type="entry name" value="ZipA_C"/>
    <property type="match status" value="1"/>
</dbReference>
<protein>
    <recommendedName>
        <fullName evidence="8 9">Cell division protein ZipA</fullName>
    </recommendedName>
</protein>
<keyword evidence="5 8" id="KW-1133">Transmembrane helix</keyword>
<keyword evidence="1 8" id="KW-1003">Cell membrane</keyword>
<proteinExistence type="inferred from homology"/>
<evidence type="ECO:0000256" key="2">
    <source>
        <dbReference type="ARBA" id="ARBA00022519"/>
    </source>
</evidence>
<comment type="similarity">
    <text evidence="8 9">Belongs to the ZipA family.</text>
</comment>
<dbReference type="HAMAP" id="MF_00509">
    <property type="entry name" value="ZipA"/>
    <property type="match status" value="1"/>
</dbReference>
<gene>
    <name evidence="8 11" type="primary">zipA</name>
    <name evidence="11" type="ORF">ORQ98_06145</name>
</gene>
<dbReference type="NCBIfam" id="TIGR02205">
    <property type="entry name" value="septum_zipA"/>
    <property type="match status" value="1"/>
</dbReference>
<dbReference type="SMART" id="SM00771">
    <property type="entry name" value="ZipA_C"/>
    <property type="match status" value="1"/>
</dbReference>
<dbReference type="PANTHER" id="PTHR38685">
    <property type="entry name" value="CELL DIVISION PROTEIN ZIPA"/>
    <property type="match status" value="1"/>
</dbReference>
<keyword evidence="2 8" id="KW-0997">Cell inner membrane</keyword>
<evidence type="ECO:0000313" key="12">
    <source>
        <dbReference type="Proteomes" id="UP001528823"/>
    </source>
</evidence>
<keyword evidence="3 8" id="KW-0132">Cell division</keyword>
<comment type="subcellular location">
    <subcellularLocation>
        <location evidence="8">Cell inner membrane</location>
        <topology evidence="8">Single-pass type I membrane protein</topology>
    </subcellularLocation>
    <text evidence="8">Localizes to the Z ring in an FtsZ-dependent manner.</text>
</comment>